<evidence type="ECO:0000313" key="2">
    <source>
        <dbReference type="Proteomes" id="UP000314986"/>
    </source>
</evidence>
<reference evidence="1" key="5">
    <citation type="submission" date="2025-09" db="UniProtKB">
        <authorList>
            <consortium name="Ensembl"/>
        </authorList>
    </citation>
    <scope>IDENTIFICATION</scope>
</reference>
<sequence>MKQGETIPTPSQLCNTYLKELTPENEAFLKKHVEYTDVYLFLDETTDSSGHSVLAVLAQPLQKVGKKPLRIGAEFLQRDNHAAVSQPLLRVLYVKIVNFDKVLAVVTNSASYMIKAFNTILPGLFPNGIHITCIALLLNLILEICPVILEDLNTSSHQSS</sequence>
<dbReference type="Ensembl" id="ENSCMIT00000019463.1">
    <property type="protein sequence ID" value="ENSCMIP00000019101.1"/>
    <property type="gene ID" value="ENSCMIG00000008949.1"/>
</dbReference>
<organism evidence="1 2">
    <name type="scientific">Callorhinchus milii</name>
    <name type="common">Ghost shark</name>
    <dbReference type="NCBI Taxonomy" id="7868"/>
    <lineage>
        <taxon>Eukaryota</taxon>
        <taxon>Metazoa</taxon>
        <taxon>Chordata</taxon>
        <taxon>Craniata</taxon>
        <taxon>Vertebrata</taxon>
        <taxon>Chondrichthyes</taxon>
        <taxon>Holocephali</taxon>
        <taxon>Chimaeriformes</taxon>
        <taxon>Callorhinchidae</taxon>
        <taxon>Callorhinchus</taxon>
    </lineage>
</organism>
<proteinExistence type="predicted"/>
<name>A0A4W3HSA0_CALMI</name>
<evidence type="ECO:0008006" key="3">
    <source>
        <dbReference type="Google" id="ProtNLM"/>
    </source>
</evidence>
<reference evidence="2" key="2">
    <citation type="journal article" date="2007" name="PLoS Biol.">
        <title>Survey sequencing and comparative analysis of the elephant shark (Callorhinchus milii) genome.</title>
        <authorList>
            <person name="Venkatesh B."/>
            <person name="Kirkness E.F."/>
            <person name="Loh Y.H."/>
            <person name="Halpern A.L."/>
            <person name="Lee A.P."/>
            <person name="Johnson J."/>
            <person name="Dandona N."/>
            <person name="Viswanathan L.D."/>
            <person name="Tay A."/>
            <person name="Venter J.C."/>
            <person name="Strausberg R.L."/>
            <person name="Brenner S."/>
        </authorList>
    </citation>
    <scope>NUCLEOTIDE SEQUENCE [LARGE SCALE GENOMIC DNA]</scope>
</reference>
<dbReference type="STRING" id="7868.ENSCMIP00000019101"/>
<reference evidence="1" key="4">
    <citation type="submission" date="2025-08" db="UniProtKB">
        <authorList>
            <consortium name="Ensembl"/>
        </authorList>
    </citation>
    <scope>IDENTIFICATION</scope>
</reference>
<keyword evidence="2" id="KW-1185">Reference proteome</keyword>
<dbReference type="Proteomes" id="UP000314986">
    <property type="component" value="Unassembled WGS sequence"/>
</dbReference>
<reference evidence="2" key="3">
    <citation type="journal article" date="2014" name="Nature">
        <title>Elephant shark genome provides unique insights into gnathostome evolution.</title>
        <authorList>
            <consortium name="International Elephant Shark Genome Sequencing Consortium"/>
            <person name="Venkatesh B."/>
            <person name="Lee A.P."/>
            <person name="Ravi V."/>
            <person name="Maurya A.K."/>
            <person name="Lian M.M."/>
            <person name="Swann J.B."/>
            <person name="Ohta Y."/>
            <person name="Flajnik M.F."/>
            <person name="Sutoh Y."/>
            <person name="Kasahara M."/>
            <person name="Hoon S."/>
            <person name="Gangu V."/>
            <person name="Roy S.W."/>
            <person name="Irimia M."/>
            <person name="Korzh V."/>
            <person name="Kondrychyn I."/>
            <person name="Lim Z.W."/>
            <person name="Tay B.H."/>
            <person name="Tohari S."/>
            <person name="Kong K.W."/>
            <person name="Ho S."/>
            <person name="Lorente-Galdos B."/>
            <person name="Quilez J."/>
            <person name="Marques-Bonet T."/>
            <person name="Raney B.J."/>
            <person name="Ingham P.W."/>
            <person name="Tay A."/>
            <person name="Hillier L.W."/>
            <person name="Minx P."/>
            <person name="Boehm T."/>
            <person name="Wilson R.K."/>
            <person name="Brenner S."/>
            <person name="Warren W.C."/>
        </authorList>
    </citation>
    <scope>NUCLEOTIDE SEQUENCE [LARGE SCALE GENOMIC DNA]</scope>
</reference>
<accession>A0A4W3HSA0</accession>
<dbReference type="AlphaFoldDB" id="A0A4W3HSA0"/>
<evidence type="ECO:0000313" key="1">
    <source>
        <dbReference type="Ensembl" id="ENSCMIP00000019101.1"/>
    </source>
</evidence>
<dbReference type="InParanoid" id="A0A4W3HSA0"/>
<reference evidence="2" key="1">
    <citation type="journal article" date="2006" name="Science">
        <title>Ancient noncoding elements conserved in the human genome.</title>
        <authorList>
            <person name="Venkatesh B."/>
            <person name="Kirkness E.F."/>
            <person name="Loh Y.H."/>
            <person name="Halpern A.L."/>
            <person name="Lee A.P."/>
            <person name="Johnson J."/>
            <person name="Dandona N."/>
            <person name="Viswanathan L.D."/>
            <person name="Tay A."/>
            <person name="Venter J.C."/>
            <person name="Strausberg R.L."/>
            <person name="Brenner S."/>
        </authorList>
    </citation>
    <scope>NUCLEOTIDE SEQUENCE [LARGE SCALE GENOMIC DNA]</scope>
</reference>
<protein>
    <recommendedName>
        <fullName evidence="3">DUF4371 domain-containing protein</fullName>
    </recommendedName>
</protein>